<feature type="compositionally biased region" description="Basic residues" evidence="1">
    <location>
        <begin position="158"/>
        <end position="180"/>
    </location>
</feature>
<gene>
    <name evidence="2" type="ORF">BU14_0055s0025</name>
</gene>
<dbReference type="AlphaFoldDB" id="A0A1X6PI06"/>
<name>A0A1X6PI06_PORUM</name>
<proteinExistence type="predicted"/>
<accession>A0A1X6PI06</accession>
<feature type="region of interest" description="Disordered" evidence="1">
    <location>
        <begin position="1"/>
        <end position="61"/>
    </location>
</feature>
<feature type="compositionally biased region" description="Basic and acidic residues" evidence="1">
    <location>
        <begin position="10"/>
        <end position="24"/>
    </location>
</feature>
<evidence type="ECO:0000256" key="1">
    <source>
        <dbReference type="SAM" id="MobiDB-lite"/>
    </source>
</evidence>
<dbReference type="EMBL" id="KV918777">
    <property type="protein sequence ID" value="OSX80303.1"/>
    <property type="molecule type" value="Genomic_DNA"/>
</dbReference>
<dbReference type="Proteomes" id="UP000218209">
    <property type="component" value="Unassembled WGS sequence"/>
</dbReference>
<reference evidence="2 3" key="1">
    <citation type="submission" date="2017-03" db="EMBL/GenBank/DDBJ databases">
        <title>WGS assembly of Porphyra umbilicalis.</title>
        <authorList>
            <person name="Brawley S.H."/>
            <person name="Blouin N.A."/>
            <person name="Ficko-Blean E."/>
            <person name="Wheeler G.L."/>
            <person name="Lohr M."/>
            <person name="Goodson H.V."/>
            <person name="Jenkins J.W."/>
            <person name="Blaby-Haas C.E."/>
            <person name="Helliwell K.E."/>
            <person name="Chan C."/>
            <person name="Marriage T."/>
            <person name="Bhattacharya D."/>
            <person name="Klein A.S."/>
            <person name="Badis Y."/>
            <person name="Brodie J."/>
            <person name="Cao Y."/>
            <person name="Collen J."/>
            <person name="Dittami S.M."/>
            <person name="Gachon C.M."/>
            <person name="Green B.R."/>
            <person name="Karpowicz S."/>
            <person name="Kim J.W."/>
            <person name="Kudahl U."/>
            <person name="Lin S."/>
            <person name="Michel G."/>
            <person name="Mittag M."/>
            <person name="Olson B.J."/>
            <person name="Pangilinan J."/>
            <person name="Peng Y."/>
            <person name="Qiu H."/>
            <person name="Shu S."/>
            <person name="Singer J.T."/>
            <person name="Smith A.G."/>
            <person name="Sprecher B.N."/>
            <person name="Wagner V."/>
            <person name="Wang W."/>
            <person name="Wang Z.-Y."/>
            <person name="Yan J."/>
            <person name="Yarish C."/>
            <person name="Zoeuner-Riek S."/>
            <person name="Zhuang Y."/>
            <person name="Zou Y."/>
            <person name="Lindquist E.A."/>
            <person name="Grimwood J."/>
            <person name="Barry K."/>
            <person name="Rokhsar D.S."/>
            <person name="Schmutz J."/>
            <person name="Stiller J.W."/>
            <person name="Grossman A.R."/>
            <person name="Prochnik S.E."/>
        </authorList>
    </citation>
    <scope>NUCLEOTIDE SEQUENCE [LARGE SCALE GENOMIC DNA]</scope>
    <source>
        <strain evidence="2">4086291</strain>
    </source>
</reference>
<feature type="region of interest" description="Disordered" evidence="1">
    <location>
        <begin position="158"/>
        <end position="189"/>
    </location>
</feature>
<evidence type="ECO:0000313" key="3">
    <source>
        <dbReference type="Proteomes" id="UP000218209"/>
    </source>
</evidence>
<evidence type="ECO:0000313" key="2">
    <source>
        <dbReference type="EMBL" id="OSX80303.1"/>
    </source>
</evidence>
<organism evidence="2 3">
    <name type="scientific">Porphyra umbilicalis</name>
    <name type="common">Purple laver</name>
    <name type="synonym">Red alga</name>
    <dbReference type="NCBI Taxonomy" id="2786"/>
    <lineage>
        <taxon>Eukaryota</taxon>
        <taxon>Rhodophyta</taxon>
        <taxon>Bangiophyceae</taxon>
        <taxon>Bangiales</taxon>
        <taxon>Bangiaceae</taxon>
        <taxon>Porphyra</taxon>
    </lineage>
</organism>
<protein>
    <submittedName>
        <fullName evidence="2">Uncharacterized protein</fullName>
    </submittedName>
</protein>
<keyword evidence="3" id="KW-1185">Reference proteome</keyword>
<sequence length="209" mass="23310">MPNASTLFVAREEQPQRTRERETPTQRMQLTCEGQSGLWPFGSDTPASTHSSPKLKISSGSRAPVVTDLRNCAVSACAIGSWNDHTTAALTTCQRRQEKCARVATRETPTKKVRDKARAQKEKENIYSHTTDSLGTHCCNKLPPTSVAAHPLRRSRVLGGRRGHHRPPPPPHCHPRRRSTPPRQRAATAWPWTARTTTCPRRRSLTESA</sequence>